<evidence type="ECO:0000256" key="1">
    <source>
        <dbReference type="SAM" id="MobiDB-lite"/>
    </source>
</evidence>
<reference evidence="2" key="2">
    <citation type="submission" date="2021-08" db="EMBL/GenBank/DDBJ databases">
        <authorList>
            <person name="Eriksson T."/>
        </authorList>
    </citation>
    <scope>NUCLEOTIDE SEQUENCE</scope>
    <source>
        <strain evidence="2">Stoneville</strain>
        <tissue evidence="2">Whole head</tissue>
    </source>
</reference>
<name>A0A8J6LKK6_TENMO</name>
<gene>
    <name evidence="2" type="ORF">GEV33_006155</name>
</gene>
<evidence type="ECO:0000313" key="3">
    <source>
        <dbReference type="Proteomes" id="UP000719412"/>
    </source>
</evidence>
<feature type="compositionally biased region" description="Basic residues" evidence="1">
    <location>
        <begin position="15"/>
        <end position="28"/>
    </location>
</feature>
<keyword evidence="3" id="KW-1185">Reference proteome</keyword>
<feature type="region of interest" description="Disordered" evidence="1">
    <location>
        <begin position="167"/>
        <end position="195"/>
    </location>
</feature>
<accession>A0A8J6LKK6</accession>
<feature type="compositionally biased region" description="Acidic residues" evidence="1">
    <location>
        <begin position="53"/>
        <end position="68"/>
    </location>
</feature>
<organism evidence="2 3">
    <name type="scientific">Tenebrio molitor</name>
    <name type="common">Yellow mealworm beetle</name>
    <dbReference type="NCBI Taxonomy" id="7067"/>
    <lineage>
        <taxon>Eukaryota</taxon>
        <taxon>Metazoa</taxon>
        <taxon>Ecdysozoa</taxon>
        <taxon>Arthropoda</taxon>
        <taxon>Hexapoda</taxon>
        <taxon>Insecta</taxon>
        <taxon>Pterygota</taxon>
        <taxon>Neoptera</taxon>
        <taxon>Endopterygota</taxon>
        <taxon>Coleoptera</taxon>
        <taxon>Polyphaga</taxon>
        <taxon>Cucujiformia</taxon>
        <taxon>Tenebrionidae</taxon>
        <taxon>Tenebrio</taxon>
    </lineage>
</organism>
<sequence length="229" mass="25319">MSTDFPPEESIPKRATAKKKQAPAKKHSQISDTDLEKAGPSSASKYDEKQFTDSDDSEDNDTIEEEAENQPLRMELTNALELKMDQFLIRTRSATAERAAGAASRELRITCVAFEIRNHPCGWIAERHGAYRPALPAFGAVEEPEDLPFYRLPFCRGVVRARLPLPYREGEPESPPSNYREATPFSGKGQPDQERCSLGSAGPVIVIWGDSSDQERYSLGSFVAASLLG</sequence>
<evidence type="ECO:0000313" key="2">
    <source>
        <dbReference type="EMBL" id="KAH0816636.1"/>
    </source>
</evidence>
<comment type="caution">
    <text evidence="2">The sequence shown here is derived from an EMBL/GenBank/DDBJ whole genome shotgun (WGS) entry which is preliminary data.</text>
</comment>
<reference evidence="2" key="1">
    <citation type="journal article" date="2020" name="J Insects Food Feed">
        <title>The yellow mealworm (Tenebrio molitor) genome: a resource for the emerging insects as food and feed industry.</title>
        <authorList>
            <person name="Eriksson T."/>
            <person name="Andere A."/>
            <person name="Kelstrup H."/>
            <person name="Emery V."/>
            <person name="Picard C."/>
        </authorList>
    </citation>
    <scope>NUCLEOTIDE SEQUENCE</scope>
    <source>
        <strain evidence="2">Stoneville</strain>
        <tissue evidence="2">Whole head</tissue>
    </source>
</reference>
<dbReference type="AlphaFoldDB" id="A0A8J6LKK6"/>
<proteinExistence type="predicted"/>
<feature type="region of interest" description="Disordered" evidence="1">
    <location>
        <begin position="1"/>
        <end position="71"/>
    </location>
</feature>
<dbReference type="EMBL" id="JABDTM020021195">
    <property type="protein sequence ID" value="KAH0816636.1"/>
    <property type="molecule type" value="Genomic_DNA"/>
</dbReference>
<protein>
    <submittedName>
        <fullName evidence="2">Uncharacterized protein</fullName>
    </submittedName>
</protein>
<dbReference type="Proteomes" id="UP000719412">
    <property type="component" value="Unassembled WGS sequence"/>
</dbReference>